<reference evidence="1 2" key="1">
    <citation type="journal article" date="2016" name="Genome Announc.">
        <title>Draft Genome Sequence of the Thermotolerant Cyanobacterium Desertifilum sp. IPPAS B-1220.</title>
        <authorList>
            <person name="Mironov K.S."/>
            <person name="Sinetova M.A."/>
            <person name="Bolatkhan K."/>
            <person name="Zayadan B.K."/>
            <person name="Ustinova V.V."/>
            <person name="Kupriyanova E.V."/>
            <person name="Skrypnik A.N."/>
            <person name="Gogoleva N.E."/>
            <person name="Gogolev Y.V."/>
            <person name="Los D.A."/>
        </authorList>
    </citation>
    <scope>NUCLEOTIDE SEQUENCE [LARGE SCALE GENOMIC DNA]</scope>
    <source>
        <strain evidence="1 2">IPPAS B-1220</strain>
    </source>
</reference>
<evidence type="ECO:0000313" key="2">
    <source>
        <dbReference type="Proteomes" id="UP000095472"/>
    </source>
</evidence>
<dbReference type="EMBL" id="CP182909">
    <property type="protein sequence ID" value="XPM63270.1"/>
    <property type="molecule type" value="Genomic_DNA"/>
</dbReference>
<sequence length="79" mass="8343">MFGGVADVVPGVDVSVYASGLRNPFDLVWTTKGLLYATDNGANVNFGDVSTSATTQKPFTQNVPDELNLIQAGAYYVPS</sequence>
<dbReference type="Proteomes" id="UP000095472">
    <property type="component" value="Chromosome"/>
</dbReference>
<keyword evidence="2" id="KW-1185">Reference proteome</keyword>
<protein>
    <submittedName>
        <fullName evidence="1">Uncharacterized protein</fullName>
    </submittedName>
</protein>
<accession>A0ACD5GR65</accession>
<name>A0ACD5GR65_9CYAN</name>
<evidence type="ECO:0000313" key="1">
    <source>
        <dbReference type="EMBL" id="XPM63270.1"/>
    </source>
</evidence>
<proteinExistence type="predicted"/>
<organism evidence="1 2">
    <name type="scientific">Desertifilum tharense IPPAS B-1220</name>
    <dbReference type="NCBI Taxonomy" id="1781255"/>
    <lineage>
        <taxon>Bacteria</taxon>
        <taxon>Bacillati</taxon>
        <taxon>Cyanobacteriota</taxon>
        <taxon>Cyanophyceae</taxon>
        <taxon>Desertifilales</taxon>
        <taxon>Desertifilaceae</taxon>
        <taxon>Desertifilum</taxon>
    </lineage>
</organism>
<gene>
    <name evidence="1" type="ORF">BH720_028485</name>
</gene>